<dbReference type="SUPFAM" id="SSF56563">
    <property type="entry name" value="Major capsid protein gp5"/>
    <property type="match status" value="1"/>
</dbReference>
<dbReference type="NCBIfam" id="TIGR01554">
    <property type="entry name" value="major_cap_HK97"/>
    <property type="match status" value="1"/>
</dbReference>
<comment type="subcellular location">
    <subcellularLocation>
        <location evidence="1">Virion</location>
    </subcellularLocation>
</comment>
<evidence type="ECO:0000313" key="5">
    <source>
        <dbReference type="Proteomes" id="UP000051647"/>
    </source>
</evidence>
<protein>
    <submittedName>
        <fullName evidence="4">Prophage pi2 protein 33</fullName>
    </submittedName>
</protein>
<sequence>MTLDEKIRSLQNDIQNMQERKTKLVQETRALLDAEKPSDDDIKNADVKAKEVKDLDVEVKSGNETLASYKAVANDKPEDAPKPDDEQGPERSLKRGNTELRSALNTYLHTKGAVRDGLTSPDADVTIPEDIVYNPESEVKSVTDLSKLVQHFKANTASGKYPILKRATTGLTSVDELAKNPELAKPQFETVNWEVKTYRGAIPVSNESIADSAVDLLGIVSQNAQEQKINATNSVIATALQSFTAKDVAGESVDDIKHIINVDLDPAYQKVIIASQSFYNYLDTLKDGNGQYLLQQPIVDGSPVRLLGIPVTVVEDTALGKAGESHAWVGDIKRAIIMADRLDIQVRWVDNEIFGQYLQAATRFDVKVADEKAGYFLTQKASTPSD</sequence>
<dbReference type="RefSeq" id="WP_010623940.1">
    <property type="nucleotide sequence ID" value="NZ_AZFA01000002.1"/>
</dbReference>
<feature type="compositionally biased region" description="Basic and acidic residues" evidence="2">
    <location>
        <begin position="73"/>
        <end position="98"/>
    </location>
</feature>
<dbReference type="STRING" id="1423815.FC27_GL000837"/>
<feature type="region of interest" description="Disordered" evidence="2">
    <location>
        <begin position="63"/>
        <end position="98"/>
    </location>
</feature>
<dbReference type="OrthoDB" id="85826at2"/>
<keyword evidence="5" id="KW-1185">Reference proteome</keyword>
<gene>
    <name evidence="4" type="ORF">FC27_GL000837</name>
</gene>
<comment type="caution">
    <text evidence="4">The sequence shown here is derived from an EMBL/GenBank/DDBJ whole genome shotgun (WGS) entry which is preliminary data.</text>
</comment>
<organism evidence="4 5">
    <name type="scientific">Companilactobacillus versmoldensis DSM 14857 = KCTC 3814</name>
    <dbReference type="NCBI Taxonomy" id="1423815"/>
    <lineage>
        <taxon>Bacteria</taxon>
        <taxon>Bacillati</taxon>
        <taxon>Bacillota</taxon>
        <taxon>Bacilli</taxon>
        <taxon>Lactobacillales</taxon>
        <taxon>Lactobacillaceae</taxon>
        <taxon>Companilactobacillus</taxon>
    </lineage>
</organism>
<reference evidence="4 5" key="1">
    <citation type="journal article" date="2015" name="Genome Announc.">
        <title>Expanding the biotechnology potential of lactobacilli through comparative genomics of 213 strains and associated genera.</title>
        <authorList>
            <person name="Sun Z."/>
            <person name="Harris H.M."/>
            <person name="McCann A."/>
            <person name="Guo C."/>
            <person name="Argimon S."/>
            <person name="Zhang W."/>
            <person name="Yang X."/>
            <person name="Jeffery I.B."/>
            <person name="Cooney J.C."/>
            <person name="Kagawa T.F."/>
            <person name="Liu W."/>
            <person name="Song Y."/>
            <person name="Salvetti E."/>
            <person name="Wrobel A."/>
            <person name="Rasinkangas P."/>
            <person name="Parkhill J."/>
            <person name="Rea M.C."/>
            <person name="O'Sullivan O."/>
            <person name="Ritari J."/>
            <person name="Douillard F.P."/>
            <person name="Paul Ross R."/>
            <person name="Yang R."/>
            <person name="Briner A.E."/>
            <person name="Felis G.E."/>
            <person name="de Vos W.M."/>
            <person name="Barrangou R."/>
            <person name="Klaenhammer T.R."/>
            <person name="Caufield P.W."/>
            <person name="Cui Y."/>
            <person name="Zhang H."/>
            <person name="O'Toole P.W."/>
        </authorList>
    </citation>
    <scope>NUCLEOTIDE SEQUENCE [LARGE SCALE GENOMIC DNA]</scope>
    <source>
        <strain evidence="4 5">DSM 14857</strain>
    </source>
</reference>
<evidence type="ECO:0000256" key="1">
    <source>
        <dbReference type="ARBA" id="ARBA00004328"/>
    </source>
</evidence>
<dbReference type="Proteomes" id="UP000051647">
    <property type="component" value="Unassembled WGS sequence"/>
</dbReference>
<dbReference type="AlphaFoldDB" id="A0A0R1SEV5"/>
<dbReference type="Pfam" id="PF05065">
    <property type="entry name" value="Phage_capsid"/>
    <property type="match status" value="1"/>
</dbReference>
<dbReference type="InterPro" id="IPR024455">
    <property type="entry name" value="Phage_capsid"/>
</dbReference>
<proteinExistence type="predicted"/>
<dbReference type="PATRIC" id="fig|1423815.3.peg.848"/>
<dbReference type="InterPro" id="IPR054612">
    <property type="entry name" value="Phage_capsid-like_C"/>
</dbReference>
<name>A0A0R1SEV5_9LACO</name>
<accession>A0A0R1SEV5</accession>
<dbReference type="Gene3D" id="3.30.2400.10">
    <property type="entry name" value="Major capsid protein gp5"/>
    <property type="match status" value="1"/>
</dbReference>
<dbReference type="EMBL" id="AZFA01000002">
    <property type="protein sequence ID" value="KRL68102.1"/>
    <property type="molecule type" value="Genomic_DNA"/>
</dbReference>
<evidence type="ECO:0000259" key="3">
    <source>
        <dbReference type="Pfam" id="PF05065"/>
    </source>
</evidence>
<dbReference type="eggNOG" id="COG4653">
    <property type="taxonomic scope" value="Bacteria"/>
</dbReference>
<dbReference type="Gene3D" id="3.30.2320.10">
    <property type="entry name" value="hypothetical protein PF0899 domain"/>
    <property type="match status" value="1"/>
</dbReference>
<evidence type="ECO:0000256" key="2">
    <source>
        <dbReference type="SAM" id="MobiDB-lite"/>
    </source>
</evidence>
<evidence type="ECO:0000313" key="4">
    <source>
        <dbReference type="EMBL" id="KRL68102.1"/>
    </source>
</evidence>
<feature type="domain" description="Phage capsid-like C-terminal" evidence="3">
    <location>
        <begin position="125"/>
        <end position="373"/>
    </location>
</feature>